<protein>
    <submittedName>
        <fullName evidence="1">Uncharacterized protein</fullName>
    </submittedName>
</protein>
<organism evidence="1 2">
    <name type="scientific">Pistacia integerrima</name>
    <dbReference type="NCBI Taxonomy" id="434235"/>
    <lineage>
        <taxon>Eukaryota</taxon>
        <taxon>Viridiplantae</taxon>
        <taxon>Streptophyta</taxon>
        <taxon>Embryophyta</taxon>
        <taxon>Tracheophyta</taxon>
        <taxon>Spermatophyta</taxon>
        <taxon>Magnoliopsida</taxon>
        <taxon>eudicotyledons</taxon>
        <taxon>Gunneridae</taxon>
        <taxon>Pentapetalae</taxon>
        <taxon>rosids</taxon>
        <taxon>malvids</taxon>
        <taxon>Sapindales</taxon>
        <taxon>Anacardiaceae</taxon>
        <taxon>Pistacia</taxon>
    </lineage>
</organism>
<name>A0ACC0XI17_9ROSI</name>
<dbReference type="Proteomes" id="UP001163603">
    <property type="component" value="Chromosome 12"/>
</dbReference>
<proteinExistence type="predicted"/>
<reference evidence="2" key="1">
    <citation type="journal article" date="2023" name="G3 (Bethesda)">
        <title>Genome assembly and association tests identify interacting loci associated with vigor, precocity, and sex in interspecific pistachio rootstocks.</title>
        <authorList>
            <person name="Palmer W."/>
            <person name="Jacygrad E."/>
            <person name="Sagayaradj S."/>
            <person name="Cavanaugh K."/>
            <person name="Han R."/>
            <person name="Bertier L."/>
            <person name="Beede B."/>
            <person name="Kafkas S."/>
            <person name="Golino D."/>
            <person name="Preece J."/>
            <person name="Michelmore R."/>
        </authorList>
    </citation>
    <scope>NUCLEOTIDE SEQUENCE [LARGE SCALE GENOMIC DNA]</scope>
</reference>
<accession>A0ACC0XI17</accession>
<gene>
    <name evidence="1" type="ORF">Pint_09906</name>
</gene>
<sequence length="143" mass="16320">MVQCRYNDDYEVSIQFYVEDLNGKRIDSCEVKKCGFHLLFHNVMRDDNAGDDEEEEEKMQDDNDVDDEEEEKMWDDDDGDDEDEEEAKMRDDNDDSPSETRSSGPGGIISTTSWPSDALAMVISYPPFSFRMILLTIPAAAAL</sequence>
<keyword evidence="2" id="KW-1185">Reference proteome</keyword>
<evidence type="ECO:0000313" key="2">
    <source>
        <dbReference type="Proteomes" id="UP001163603"/>
    </source>
</evidence>
<comment type="caution">
    <text evidence="1">The sequence shown here is derived from an EMBL/GenBank/DDBJ whole genome shotgun (WGS) entry which is preliminary data.</text>
</comment>
<dbReference type="EMBL" id="CM047747">
    <property type="protein sequence ID" value="KAJ0016786.1"/>
    <property type="molecule type" value="Genomic_DNA"/>
</dbReference>
<evidence type="ECO:0000313" key="1">
    <source>
        <dbReference type="EMBL" id="KAJ0016786.1"/>
    </source>
</evidence>